<proteinExistence type="predicted"/>
<evidence type="ECO:0000256" key="1">
    <source>
        <dbReference type="ARBA" id="ARBA00022729"/>
    </source>
</evidence>
<keyword evidence="1 2" id="KW-0732">Signal</keyword>
<evidence type="ECO:0000259" key="3">
    <source>
        <dbReference type="Pfam" id="PF18962"/>
    </source>
</evidence>
<comment type="caution">
    <text evidence="4">The sequence shown here is derived from an EMBL/GenBank/DDBJ whole genome shotgun (WGS) entry which is preliminary data.</text>
</comment>
<sequence>MKKQLLILLVFITYNAFAQCIDPVITDFECSGPSHGSYPGNLTTVTNPNSSGINTSANVGEYTDDGTNGWDALIFDYGTAIDLTTNNILKVKLYTPTSIQILAKIEGGTGSVHEIWSPFSTDIGPVNTWIEFVYDFSAYSNNSTGGDANTKLVLFINGGQTGGTPADVYHIDDIQWTSNVLSIEEEAINANIRVYPNPTQDIINIDSKEIIDSYEIMEVTGKVVLKEKLESSLKTIDISNLKPGLYFFRIKSGDKQSAVKVLKQ</sequence>
<dbReference type="Proteomes" id="UP001500954">
    <property type="component" value="Unassembled WGS sequence"/>
</dbReference>
<evidence type="ECO:0000256" key="2">
    <source>
        <dbReference type="SAM" id="SignalP"/>
    </source>
</evidence>
<evidence type="ECO:0000313" key="4">
    <source>
        <dbReference type="EMBL" id="GAA3561266.1"/>
    </source>
</evidence>
<name>A0ABP6X5B6_9FLAO</name>
<feature type="signal peptide" evidence="2">
    <location>
        <begin position="1"/>
        <end position="18"/>
    </location>
</feature>
<evidence type="ECO:0000313" key="5">
    <source>
        <dbReference type="Proteomes" id="UP001500954"/>
    </source>
</evidence>
<feature type="domain" description="Secretion system C-terminal sorting" evidence="3">
    <location>
        <begin position="194"/>
        <end position="261"/>
    </location>
</feature>
<keyword evidence="5" id="KW-1185">Reference proteome</keyword>
<organism evidence="4 5">
    <name type="scientific">Snuella lapsa</name>
    <dbReference type="NCBI Taxonomy" id="870481"/>
    <lineage>
        <taxon>Bacteria</taxon>
        <taxon>Pseudomonadati</taxon>
        <taxon>Bacteroidota</taxon>
        <taxon>Flavobacteriia</taxon>
        <taxon>Flavobacteriales</taxon>
        <taxon>Flavobacteriaceae</taxon>
        <taxon>Snuella</taxon>
    </lineage>
</organism>
<feature type="chain" id="PRO_5046219773" description="Secretion system C-terminal sorting domain-containing protein" evidence="2">
    <location>
        <begin position="19"/>
        <end position="264"/>
    </location>
</feature>
<dbReference type="InterPro" id="IPR026444">
    <property type="entry name" value="Secre_tail"/>
</dbReference>
<dbReference type="NCBIfam" id="TIGR04183">
    <property type="entry name" value="Por_Secre_tail"/>
    <property type="match status" value="1"/>
</dbReference>
<gene>
    <name evidence="4" type="ORF">GCM10022395_09880</name>
</gene>
<reference evidence="5" key="1">
    <citation type="journal article" date="2019" name="Int. J. Syst. Evol. Microbiol.">
        <title>The Global Catalogue of Microorganisms (GCM) 10K type strain sequencing project: providing services to taxonomists for standard genome sequencing and annotation.</title>
        <authorList>
            <consortium name="The Broad Institute Genomics Platform"/>
            <consortium name="The Broad Institute Genome Sequencing Center for Infectious Disease"/>
            <person name="Wu L."/>
            <person name="Ma J."/>
        </authorList>
    </citation>
    <scope>NUCLEOTIDE SEQUENCE [LARGE SCALE GENOMIC DNA]</scope>
    <source>
        <strain evidence="5">JCM 17111</strain>
    </source>
</reference>
<dbReference type="RefSeq" id="WP_345004734.1">
    <property type="nucleotide sequence ID" value="NZ_BAABCY010000032.1"/>
</dbReference>
<dbReference type="Pfam" id="PF18962">
    <property type="entry name" value="Por_Secre_tail"/>
    <property type="match status" value="1"/>
</dbReference>
<accession>A0ABP6X5B6</accession>
<dbReference type="EMBL" id="BAABCY010000032">
    <property type="protein sequence ID" value="GAA3561266.1"/>
    <property type="molecule type" value="Genomic_DNA"/>
</dbReference>
<protein>
    <recommendedName>
        <fullName evidence="3">Secretion system C-terminal sorting domain-containing protein</fullName>
    </recommendedName>
</protein>